<gene>
    <name evidence="1" type="ORF">CASFOL_011698</name>
</gene>
<evidence type="ECO:0000313" key="1">
    <source>
        <dbReference type="EMBL" id="KAL3646518.1"/>
    </source>
</evidence>
<dbReference type="EMBL" id="JAVIJP010000013">
    <property type="protein sequence ID" value="KAL3646518.1"/>
    <property type="molecule type" value="Genomic_DNA"/>
</dbReference>
<name>A0ABD3DWK8_9LAMI</name>
<accession>A0ABD3DWK8</accession>
<proteinExistence type="predicted"/>
<dbReference type="AlphaFoldDB" id="A0ABD3DWK8"/>
<protein>
    <submittedName>
        <fullName evidence="1">Uncharacterized protein</fullName>
    </submittedName>
</protein>
<evidence type="ECO:0000313" key="2">
    <source>
        <dbReference type="Proteomes" id="UP001632038"/>
    </source>
</evidence>
<reference evidence="2" key="1">
    <citation type="journal article" date="2024" name="IScience">
        <title>Strigolactones Initiate the Formation of Haustorium-like Structures in Castilleja.</title>
        <authorList>
            <person name="Buerger M."/>
            <person name="Peterson D."/>
            <person name="Chory J."/>
        </authorList>
    </citation>
    <scope>NUCLEOTIDE SEQUENCE [LARGE SCALE GENOMIC DNA]</scope>
</reference>
<dbReference type="Proteomes" id="UP001632038">
    <property type="component" value="Unassembled WGS sequence"/>
</dbReference>
<keyword evidence="2" id="KW-1185">Reference proteome</keyword>
<sequence length="100" mass="10788">MGSKGGVGTTSATEGRLAGVPIVTLLPLISIEAITAYRLSCVEWTDGGLNDFGLRDGSPRRCSNNGWWWHGGMRDLGTAEVVAGAATVRWWLTEILGWRQ</sequence>
<comment type="caution">
    <text evidence="1">The sequence shown here is derived from an EMBL/GenBank/DDBJ whole genome shotgun (WGS) entry which is preliminary data.</text>
</comment>
<organism evidence="1 2">
    <name type="scientific">Castilleja foliolosa</name>
    <dbReference type="NCBI Taxonomy" id="1961234"/>
    <lineage>
        <taxon>Eukaryota</taxon>
        <taxon>Viridiplantae</taxon>
        <taxon>Streptophyta</taxon>
        <taxon>Embryophyta</taxon>
        <taxon>Tracheophyta</taxon>
        <taxon>Spermatophyta</taxon>
        <taxon>Magnoliopsida</taxon>
        <taxon>eudicotyledons</taxon>
        <taxon>Gunneridae</taxon>
        <taxon>Pentapetalae</taxon>
        <taxon>asterids</taxon>
        <taxon>lamiids</taxon>
        <taxon>Lamiales</taxon>
        <taxon>Orobanchaceae</taxon>
        <taxon>Pedicularideae</taxon>
        <taxon>Castillejinae</taxon>
        <taxon>Castilleja</taxon>
    </lineage>
</organism>